<dbReference type="HOGENOM" id="CLU_1994032_0_0_1"/>
<name>N1QMV2_SPHMS</name>
<dbReference type="EMBL" id="KB456260">
    <property type="protein sequence ID" value="EMF16879.1"/>
    <property type="molecule type" value="Genomic_DNA"/>
</dbReference>
<dbReference type="AlphaFoldDB" id="N1QMV2"/>
<proteinExistence type="predicted"/>
<evidence type="ECO:0000256" key="1">
    <source>
        <dbReference type="SAM" id="MobiDB-lite"/>
    </source>
</evidence>
<gene>
    <name evidence="2" type="ORF">SEPMUDRAFT_104206</name>
</gene>
<organism evidence="2 3">
    <name type="scientific">Sphaerulina musiva (strain SO2202)</name>
    <name type="common">Poplar stem canker fungus</name>
    <name type="synonym">Septoria musiva</name>
    <dbReference type="NCBI Taxonomy" id="692275"/>
    <lineage>
        <taxon>Eukaryota</taxon>
        <taxon>Fungi</taxon>
        <taxon>Dikarya</taxon>
        <taxon>Ascomycota</taxon>
        <taxon>Pezizomycotina</taxon>
        <taxon>Dothideomycetes</taxon>
        <taxon>Dothideomycetidae</taxon>
        <taxon>Mycosphaerellales</taxon>
        <taxon>Mycosphaerellaceae</taxon>
        <taxon>Sphaerulina</taxon>
    </lineage>
</organism>
<sequence length="125" mass="13139">MADLTSTDDGTYTDTHCPVVGAVVDFVPFLTSHETHERCSSSPATHPLSVQVTRTSDCSVDKTMAAATPAQPMRNAQPRQPRPSSSSSSSASSASASLPVSQSAPEQDLARDRFDPAVNAHPSIE</sequence>
<evidence type="ECO:0000313" key="2">
    <source>
        <dbReference type="EMBL" id="EMF16879.1"/>
    </source>
</evidence>
<reference evidence="2 3" key="1">
    <citation type="journal article" date="2012" name="PLoS Pathog.">
        <title>Diverse lifestyles and strategies of plant pathogenesis encoded in the genomes of eighteen Dothideomycetes fungi.</title>
        <authorList>
            <person name="Ohm R.A."/>
            <person name="Feau N."/>
            <person name="Henrissat B."/>
            <person name="Schoch C.L."/>
            <person name="Horwitz B.A."/>
            <person name="Barry K.W."/>
            <person name="Condon B.J."/>
            <person name="Copeland A.C."/>
            <person name="Dhillon B."/>
            <person name="Glaser F."/>
            <person name="Hesse C.N."/>
            <person name="Kosti I."/>
            <person name="LaButti K."/>
            <person name="Lindquist E.A."/>
            <person name="Lucas S."/>
            <person name="Salamov A.A."/>
            <person name="Bradshaw R.E."/>
            <person name="Ciuffetti L."/>
            <person name="Hamelin R.C."/>
            <person name="Kema G.H.J."/>
            <person name="Lawrence C."/>
            <person name="Scott J.A."/>
            <person name="Spatafora J.W."/>
            <person name="Turgeon B.G."/>
            <person name="de Wit P.J.G.M."/>
            <person name="Zhong S."/>
            <person name="Goodwin S.B."/>
            <person name="Grigoriev I.V."/>
        </authorList>
    </citation>
    <scope>NUCLEOTIDE SEQUENCE [LARGE SCALE GENOMIC DNA]</scope>
    <source>
        <strain evidence="2 3">SO2202</strain>
    </source>
</reference>
<dbReference type="RefSeq" id="XP_016765000.1">
    <property type="nucleotide sequence ID" value="XM_016900533.1"/>
</dbReference>
<accession>N1QMV2</accession>
<dbReference type="Proteomes" id="UP000016931">
    <property type="component" value="Unassembled WGS sequence"/>
</dbReference>
<protein>
    <submittedName>
        <fullName evidence="2">Uncharacterized protein</fullName>
    </submittedName>
</protein>
<dbReference type="GeneID" id="27897670"/>
<evidence type="ECO:0000313" key="3">
    <source>
        <dbReference type="Proteomes" id="UP000016931"/>
    </source>
</evidence>
<feature type="compositionally biased region" description="Polar residues" evidence="1">
    <location>
        <begin position="40"/>
        <end position="58"/>
    </location>
</feature>
<feature type="region of interest" description="Disordered" evidence="1">
    <location>
        <begin position="33"/>
        <end position="125"/>
    </location>
</feature>
<feature type="compositionally biased region" description="Low complexity" evidence="1">
    <location>
        <begin position="76"/>
        <end position="105"/>
    </location>
</feature>
<keyword evidence="3" id="KW-1185">Reference proteome</keyword>